<dbReference type="InterPro" id="IPR005467">
    <property type="entry name" value="His_kinase_dom"/>
</dbReference>
<feature type="domain" description="Histidine kinase" evidence="12">
    <location>
        <begin position="438"/>
        <end position="645"/>
    </location>
</feature>
<dbReference type="GO" id="GO:0005886">
    <property type="term" value="C:plasma membrane"/>
    <property type="evidence" value="ECO:0007669"/>
    <property type="project" value="TreeGrafter"/>
</dbReference>
<proteinExistence type="predicted"/>
<dbReference type="GO" id="GO:0000160">
    <property type="term" value="P:phosphorelay signal transduction system"/>
    <property type="evidence" value="ECO:0007669"/>
    <property type="project" value="UniProtKB-KW"/>
</dbReference>
<evidence type="ECO:0000256" key="2">
    <source>
        <dbReference type="ARBA" id="ARBA00004370"/>
    </source>
</evidence>
<keyword evidence="4" id="KW-0597">Phosphoprotein</keyword>
<dbReference type="PANTHER" id="PTHR45436">
    <property type="entry name" value="SENSOR HISTIDINE KINASE YKOH"/>
    <property type="match status" value="1"/>
</dbReference>
<dbReference type="GO" id="GO:0004673">
    <property type="term" value="F:protein histidine kinase activity"/>
    <property type="evidence" value="ECO:0007669"/>
    <property type="project" value="UniProtKB-EC"/>
</dbReference>
<feature type="region of interest" description="Disordered" evidence="10">
    <location>
        <begin position="705"/>
        <end position="734"/>
    </location>
</feature>
<name>A0A5C8ZDP3_9ACTN</name>
<dbReference type="Pfam" id="PF02518">
    <property type="entry name" value="HATPase_c"/>
    <property type="match status" value="1"/>
</dbReference>
<evidence type="ECO:0000256" key="4">
    <source>
        <dbReference type="ARBA" id="ARBA00022553"/>
    </source>
</evidence>
<dbReference type="PROSITE" id="PS50109">
    <property type="entry name" value="HIS_KIN"/>
    <property type="match status" value="1"/>
</dbReference>
<evidence type="ECO:0000313" key="14">
    <source>
        <dbReference type="Proteomes" id="UP000321234"/>
    </source>
</evidence>
<dbReference type="EMBL" id="VKAC01000010">
    <property type="protein sequence ID" value="TXR55036.1"/>
    <property type="molecule type" value="Genomic_DNA"/>
</dbReference>
<dbReference type="Gene3D" id="3.30.565.10">
    <property type="entry name" value="Histidine kinase-like ATPase, C-terminal domain"/>
    <property type="match status" value="1"/>
</dbReference>
<dbReference type="PANTHER" id="PTHR45436:SF5">
    <property type="entry name" value="SENSOR HISTIDINE KINASE TRCS"/>
    <property type="match status" value="1"/>
</dbReference>
<evidence type="ECO:0000256" key="3">
    <source>
        <dbReference type="ARBA" id="ARBA00012438"/>
    </source>
</evidence>
<dbReference type="Proteomes" id="UP000321234">
    <property type="component" value="Unassembled WGS sequence"/>
</dbReference>
<feature type="region of interest" description="Disordered" evidence="10">
    <location>
        <begin position="854"/>
        <end position="993"/>
    </location>
</feature>
<feature type="compositionally biased region" description="Low complexity" evidence="10">
    <location>
        <begin position="1101"/>
        <end position="1130"/>
    </location>
</feature>
<sequence length="1173" mass="119051">MCPGVRRSGDGSTRREHAPRKVDMVRNLSIRSRILAVLAVPVLVLVAAAAVFSWNGFAAARDAAALRGAVQAARDVPALVAALDTERTASTRVLGGDAAASTDLSQARSATDALLERSTRALQQVDTGRLGEEPGRAVAAALATAGQVRDVRALVDQGQQSPTFVSATYETAIGAQSELPGALAEDADPAGADALRAASAVQQQIGLLADERDVGTRALTTSIGISTAERSSLLGLTAQISTNRSEAVRLARSAGVQIPQPSVAFVQLRTAVEADPGAGFALPSVESWRSALNSEIAALGPSAQALSAASLDAVTQQADSARTTAIAVTAGALAAVLVPLLIALLIARGITEPLRALTRAAGDVRERLPRLVEAAHSGDGTDSADGAAPEAELEPIPVRGRDEVGRLATAFNEVNATTVQVAREQAALRSSIASTFVTVARRDQALLNRQLAFIDGLERAEEDPQTLEDLFTLDHLATRMRRNAESLLVLAGIDSGRRLRAPMPLSDVVRTASSEIEDYRRVDLALGADPAVLGHLALPAAHLLAELLENATRSSDPSTRVRVATSPSPWGVLLTVTDEGIGMTPAQRAEVAARLADPSASAAVGASELGYFVVGRIARRLGATVEVHAGAARGTVVAVSLPASVFAGTVQAADPGTRASQPALPVRATSTGALPAVRLPETAAAAVPGPLPVAARAAEAAAAASEQAPAAATTTGGLPRRAPRAAQAAQGVQRARAATGQLSAVAPVSSASSASSAPAAAPKPAAAGAVERPGAPVDPAVARRSAVFRTFTSRRSDLGTAPEAPREIDLTALRSPLEAAAPTGAATAPAAASSAAEPRAVAPAVSLSALEEAVEPYSPTTTPASGGAALPAREVERSRGGHAAPRRGLFQRLTTGSLPAVPAAEPAPAAPEQSEAAEAAEVRPMTRRELRALEASGRLTAVRGPRTGPQRATAPKTGPQRAVLPPAPQTPPSRSAAPLPEPAASRPAPAPVAPPLVPAPTAVVTGPITGPTQLPAGLVLPADETPFTPVSSASGAGAASLPRRSPGAPAAAEGGSDRAAGWLAQPGAPLRPLRSMPPATGVSPALASFETGRIPREPYRPSAHASGAAPLARRAPSSSPSSSAPRSAVAQHPPRRREPSEVRSMLAGYTSGVSRARRTPAGAQSDTQTKEER</sequence>
<evidence type="ECO:0000256" key="6">
    <source>
        <dbReference type="ARBA" id="ARBA00022692"/>
    </source>
</evidence>
<feature type="compositionally biased region" description="Low complexity" evidence="10">
    <location>
        <begin position="972"/>
        <end position="987"/>
    </location>
</feature>
<comment type="subcellular location">
    <subcellularLocation>
        <location evidence="2">Membrane</location>
    </subcellularLocation>
</comment>
<feature type="compositionally biased region" description="Basic and acidic residues" evidence="10">
    <location>
        <begin position="920"/>
        <end position="932"/>
    </location>
</feature>
<keyword evidence="14" id="KW-1185">Reference proteome</keyword>
<evidence type="ECO:0000256" key="8">
    <source>
        <dbReference type="ARBA" id="ARBA00022989"/>
    </source>
</evidence>
<evidence type="ECO:0000256" key="1">
    <source>
        <dbReference type="ARBA" id="ARBA00000085"/>
    </source>
</evidence>
<keyword evidence="6 11" id="KW-0812">Transmembrane</keyword>
<feature type="compositionally biased region" description="Low complexity" evidence="10">
    <location>
        <begin position="1031"/>
        <end position="1054"/>
    </location>
</feature>
<dbReference type="InterPro" id="IPR003660">
    <property type="entry name" value="HAMP_dom"/>
</dbReference>
<dbReference type="CDD" id="cd06225">
    <property type="entry name" value="HAMP"/>
    <property type="match status" value="1"/>
</dbReference>
<evidence type="ECO:0000256" key="5">
    <source>
        <dbReference type="ARBA" id="ARBA00022679"/>
    </source>
</evidence>
<dbReference type="Gene3D" id="6.10.340.10">
    <property type="match status" value="1"/>
</dbReference>
<comment type="catalytic activity">
    <reaction evidence="1">
        <text>ATP + protein L-histidine = ADP + protein N-phospho-L-histidine.</text>
        <dbReference type="EC" id="2.7.13.3"/>
    </reaction>
</comment>
<evidence type="ECO:0000256" key="11">
    <source>
        <dbReference type="SAM" id="Phobius"/>
    </source>
</evidence>
<organism evidence="13 14">
    <name type="scientific">Quadrisphaera setariae</name>
    <dbReference type="NCBI Taxonomy" id="2593304"/>
    <lineage>
        <taxon>Bacteria</taxon>
        <taxon>Bacillati</taxon>
        <taxon>Actinomycetota</taxon>
        <taxon>Actinomycetes</taxon>
        <taxon>Kineosporiales</taxon>
        <taxon>Kineosporiaceae</taxon>
        <taxon>Quadrisphaera</taxon>
    </lineage>
</organism>
<feature type="compositionally biased region" description="Low complexity" evidence="10">
    <location>
        <begin position="899"/>
        <end position="919"/>
    </location>
</feature>
<evidence type="ECO:0000256" key="7">
    <source>
        <dbReference type="ARBA" id="ARBA00022777"/>
    </source>
</evidence>
<dbReference type="InterPro" id="IPR050428">
    <property type="entry name" value="TCS_sensor_his_kinase"/>
</dbReference>
<keyword evidence="11" id="KW-0472">Membrane</keyword>
<evidence type="ECO:0000256" key="10">
    <source>
        <dbReference type="SAM" id="MobiDB-lite"/>
    </source>
</evidence>
<comment type="caution">
    <text evidence="13">The sequence shown here is derived from an EMBL/GenBank/DDBJ whole genome shotgun (WGS) entry which is preliminary data.</text>
</comment>
<evidence type="ECO:0000259" key="12">
    <source>
        <dbReference type="PROSITE" id="PS50109"/>
    </source>
</evidence>
<dbReference type="EC" id="2.7.13.3" evidence="3"/>
<dbReference type="OrthoDB" id="4652229at2"/>
<dbReference type="SUPFAM" id="SSF55874">
    <property type="entry name" value="ATPase domain of HSP90 chaperone/DNA topoisomerase II/histidine kinase"/>
    <property type="match status" value="1"/>
</dbReference>
<dbReference type="InterPro" id="IPR036890">
    <property type="entry name" value="HATPase_C_sf"/>
</dbReference>
<keyword evidence="5" id="KW-0808">Transferase</keyword>
<keyword evidence="7 13" id="KW-0418">Kinase</keyword>
<dbReference type="InterPro" id="IPR003594">
    <property type="entry name" value="HATPase_dom"/>
</dbReference>
<evidence type="ECO:0000256" key="9">
    <source>
        <dbReference type="ARBA" id="ARBA00023012"/>
    </source>
</evidence>
<evidence type="ECO:0000313" key="13">
    <source>
        <dbReference type="EMBL" id="TXR55036.1"/>
    </source>
</evidence>
<keyword evidence="8 11" id="KW-1133">Transmembrane helix</keyword>
<accession>A0A5C8ZDP3</accession>
<dbReference type="AlphaFoldDB" id="A0A5C8ZDP3"/>
<gene>
    <name evidence="13" type="ORF">FMM08_16160</name>
</gene>
<dbReference type="Pfam" id="PF00672">
    <property type="entry name" value="HAMP"/>
    <property type="match status" value="1"/>
</dbReference>
<feature type="transmembrane region" description="Helical" evidence="11">
    <location>
        <begin position="34"/>
        <end position="54"/>
    </location>
</feature>
<feature type="transmembrane region" description="Helical" evidence="11">
    <location>
        <begin position="325"/>
        <end position="347"/>
    </location>
</feature>
<feature type="region of interest" description="Disordered" evidence="10">
    <location>
        <begin position="1029"/>
        <end position="1173"/>
    </location>
</feature>
<keyword evidence="9" id="KW-0902">Two-component regulatory system</keyword>
<protein>
    <recommendedName>
        <fullName evidence="3">histidine kinase</fullName>
        <ecNumber evidence="3">2.7.13.3</ecNumber>
    </recommendedName>
</protein>
<reference evidence="13 14" key="1">
    <citation type="submission" date="2019-07" db="EMBL/GenBank/DDBJ databases">
        <title>Quadrisphaera sp. strain DD2A genome sequencing and assembly.</title>
        <authorList>
            <person name="Kim I."/>
        </authorList>
    </citation>
    <scope>NUCLEOTIDE SEQUENCE [LARGE SCALE GENOMIC DNA]</scope>
    <source>
        <strain evidence="13 14">DD2A</strain>
    </source>
</reference>
<dbReference type="SMART" id="SM00387">
    <property type="entry name" value="HATPase_c"/>
    <property type="match status" value="1"/>
</dbReference>